<dbReference type="Proteomes" id="UP001208935">
    <property type="component" value="Unassembled WGS sequence"/>
</dbReference>
<protein>
    <recommendedName>
        <fullName evidence="4">Lipoprotein</fullName>
    </recommendedName>
</protein>
<dbReference type="EMBL" id="QZCW01000001">
    <property type="protein sequence ID" value="MCW5320791.1"/>
    <property type="molecule type" value="Genomic_DNA"/>
</dbReference>
<evidence type="ECO:0000313" key="2">
    <source>
        <dbReference type="EMBL" id="MCW5320791.1"/>
    </source>
</evidence>
<dbReference type="RefSeq" id="WP_265281443.1">
    <property type="nucleotide sequence ID" value="NZ_QZCW01000001.1"/>
</dbReference>
<keyword evidence="3" id="KW-1185">Reference proteome</keyword>
<organism evidence="2 3">
    <name type="scientific">Verminephrobacter aporrectodeae subsp. tuberculatae</name>
    <dbReference type="NCBI Taxonomy" id="1110392"/>
    <lineage>
        <taxon>Bacteria</taxon>
        <taxon>Pseudomonadati</taxon>
        <taxon>Pseudomonadota</taxon>
        <taxon>Betaproteobacteria</taxon>
        <taxon>Burkholderiales</taxon>
        <taxon>Comamonadaceae</taxon>
        <taxon>Verminephrobacter</taxon>
    </lineage>
</organism>
<evidence type="ECO:0008006" key="4">
    <source>
        <dbReference type="Google" id="ProtNLM"/>
    </source>
</evidence>
<sequence>MAPRTRLPSWLSACFLGLTLAACGGGGGGSNGSGDSGSGSGADDTRTASPFIAPAGALCAQRDANSNNCIQPTSSSTDEQALFDAISDPNGSVIDFDGPGYMENELFSVGKISITSYGMARRRIQAGRNAFTVDGRRYGEGKRSQSGEDIRYVYKGDRGSNVTVELIKSMGHRKETLWGIGLREDERATTPDTTGISWTTVFGVLTDQADAPKTRKVRYVGTVWTLTGTDGRILEVEDVTYETELDTVTGRLAGVRIDYTNPKTRKYMQLELPELKFENSRLDSASRQQRTSVQTGITSYNHSFTLDGLEGEILGKQAASIYLVGGGAKGALQVTLRRKDQMESDVVINVPFSAKP</sequence>
<gene>
    <name evidence="2" type="ORF">D5039_06285</name>
</gene>
<feature type="signal peptide" evidence="1">
    <location>
        <begin position="1"/>
        <end position="24"/>
    </location>
</feature>
<dbReference type="PROSITE" id="PS51257">
    <property type="entry name" value="PROKAR_LIPOPROTEIN"/>
    <property type="match status" value="1"/>
</dbReference>
<evidence type="ECO:0000313" key="3">
    <source>
        <dbReference type="Proteomes" id="UP001208935"/>
    </source>
</evidence>
<feature type="chain" id="PRO_5045131787" description="Lipoprotein" evidence="1">
    <location>
        <begin position="25"/>
        <end position="356"/>
    </location>
</feature>
<name>A0ABT3KR49_9BURK</name>
<keyword evidence="1" id="KW-0732">Signal</keyword>
<reference evidence="3" key="1">
    <citation type="submission" date="2023-07" db="EMBL/GenBank/DDBJ databases">
        <title>Verminephrobacter genomes.</title>
        <authorList>
            <person name="Lund M.B."/>
        </authorList>
    </citation>
    <scope>NUCLEOTIDE SEQUENCE [LARGE SCALE GENOMIC DNA]</scope>
    <source>
        <strain evidence="3">AtM5-05</strain>
    </source>
</reference>
<accession>A0ABT3KR49</accession>
<comment type="caution">
    <text evidence="2">The sequence shown here is derived from an EMBL/GenBank/DDBJ whole genome shotgun (WGS) entry which is preliminary data.</text>
</comment>
<proteinExistence type="predicted"/>
<evidence type="ECO:0000256" key="1">
    <source>
        <dbReference type="SAM" id="SignalP"/>
    </source>
</evidence>